<dbReference type="InterPro" id="IPR051698">
    <property type="entry name" value="Transposase_11-like"/>
</dbReference>
<keyword evidence="2" id="KW-1185">Reference proteome</keyword>
<dbReference type="PANTHER" id="PTHR30298:SF0">
    <property type="entry name" value="PROTEIN YBFL-RELATED"/>
    <property type="match status" value="1"/>
</dbReference>
<dbReference type="eggNOG" id="COG5433">
    <property type="taxonomic scope" value="Bacteria"/>
</dbReference>
<name>R9GX84_9SPHI</name>
<evidence type="ECO:0000313" key="1">
    <source>
        <dbReference type="EMBL" id="EOR96371.1"/>
    </source>
</evidence>
<dbReference type="AlphaFoldDB" id="R9GX84"/>
<dbReference type="PANTHER" id="PTHR30298">
    <property type="entry name" value="H REPEAT-ASSOCIATED PREDICTED TRANSPOSASE"/>
    <property type="match status" value="1"/>
</dbReference>
<dbReference type="STRING" id="1150600.ADIARSV_0442"/>
<dbReference type="EMBL" id="AQPN01000016">
    <property type="protein sequence ID" value="EOR96371.1"/>
    <property type="molecule type" value="Genomic_DNA"/>
</dbReference>
<organism evidence="1 2">
    <name type="scientific">Arcticibacter svalbardensis MN12-7</name>
    <dbReference type="NCBI Taxonomy" id="1150600"/>
    <lineage>
        <taxon>Bacteria</taxon>
        <taxon>Pseudomonadati</taxon>
        <taxon>Bacteroidota</taxon>
        <taxon>Sphingobacteriia</taxon>
        <taxon>Sphingobacteriales</taxon>
        <taxon>Sphingobacteriaceae</taxon>
        <taxon>Arcticibacter</taxon>
    </lineage>
</organism>
<sequence length="37" mass="4065">MVSAWASVNQLVLGQLKVDDKSNEITAIPQLLKLLDI</sequence>
<accession>R9GX84</accession>
<dbReference type="Proteomes" id="UP000014174">
    <property type="component" value="Unassembled WGS sequence"/>
</dbReference>
<gene>
    <name evidence="1" type="ORF">ADIARSV_0442</name>
</gene>
<comment type="caution">
    <text evidence="1">The sequence shown here is derived from an EMBL/GenBank/DDBJ whole genome shotgun (WGS) entry which is preliminary data.</text>
</comment>
<reference evidence="1 2" key="1">
    <citation type="journal article" date="2013" name="Genome Announc.">
        <title>Draft Genome Sequence of Arcticibacter svalbardensis Strain MN12-7T, a Member of the Family Sphingobacteriaceae Isolated from an Arctic Soil Sample.</title>
        <authorList>
            <person name="Shivaji S."/>
            <person name="Ara S."/>
            <person name="Prasad S."/>
            <person name="Manasa B.P."/>
            <person name="Begum Z."/>
            <person name="Singh A."/>
            <person name="Kumar Pinnaka A."/>
        </authorList>
    </citation>
    <scope>NUCLEOTIDE SEQUENCE [LARGE SCALE GENOMIC DNA]</scope>
    <source>
        <strain evidence="1 2">MN12-7</strain>
    </source>
</reference>
<proteinExistence type="predicted"/>
<protein>
    <submittedName>
        <fullName evidence="1">Mobile element protein</fullName>
    </submittedName>
</protein>
<evidence type="ECO:0000313" key="2">
    <source>
        <dbReference type="Proteomes" id="UP000014174"/>
    </source>
</evidence>